<protein>
    <submittedName>
        <fullName evidence="1">Uncharacterized protein</fullName>
    </submittedName>
</protein>
<sequence length="235" mass="26840">MKKINLQLISAIFSIFVLISCSQDEPLWPKKLEYSATYTMIEDSTHTGFSYQINGVLGGTEYSFGSVDEKKHSFPYYKTIKRDFSEQDLLDFEFKALSPIEVTIYMSFQENKFLIYPEDGKKTITLKPNHLAIGEILVQVKRIAMDESEYTMIIDYPNGTKEHSLGFGFSKGGYIFQRFSATATREDTIILSVVSPYSFEMEFKNNEGEVLISDSVISKNYKARGTLELIPGIHF</sequence>
<accession>A0AA49GG76</accession>
<keyword evidence="2" id="KW-1185">Reference proteome</keyword>
<reference evidence="1 2" key="1">
    <citation type="submission" date="2023-08" db="EMBL/GenBank/DDBJ databases">
        <title>Comparative genomics and taxonomic characterization of three novel marine species of genus Marivirga.</title>
        <authorList>
            <person name="Muhammad N."/>
            <person name="Kim S.-G."/>
        </authorList>
    </citation>
    <scope>NUCLEOTIDE SEQUENCE [LARGE SCALE GENOMIC DNA]</scope>
    <source>
        <strain evidence="1 2">BDSF4-3</strain>
    </source>
</reference>
<name>A0AA49GG76_9BACT</name>
<dbReference type="AlphaFoldDB" id="A0AA49GG76"/>
<dbReference type="Proteomes" id="UP001230496">
    <property type="component" value="Chromosome"/>
</dbReference>
<dbReference type="RefSeq" id="WP_308347394.1">
    <property type="nucleotide sequence ID" value="NZ_CP129971.1"/>
</dbReference>
<proteinExistence type="predicted"/>
<dbReference type="PROSITE" id="PS51257">
    <property type="entry name" value="PROKAR_LIPOPROTEIN"/>
    <property type="match status" value="1"/>
</dbReference>
<evidence type="ECO:0000313" key="1">
    <source>
        <dbReference type="EMBL" id="WKK74600.2"/>
    </source>
</evidence>
<dbReference type="KEGG" id="msaa:QYS49_23230"/>
<evidence type="ECO:0000313" key="2">
    <source>
        <dbReference type="Proteomes" id="UP001230496"/>
    </source>
</evidence>
<organism evidence="1 2">
    <name type="scientific">Marivirga salinarum</name>
    <dbReference type="NCBI Taxonomy" id="3059078"/>
    <lineage>
        <taxon>Bacteria</taxon>
        <taxon>Pseudomonadati</taxon>
        <taxon>Bacteroidota</taxon>
        <taxon>Cytophagia</taxon>
        <taxon>Cytophagales</taxon>
        <taxon>Marivirgaceae</taxon>
        <taxon>Marivirga</taxon>
    </lineage>
</organism>
<dbReference type="EMBL" id="CP129971">
    <property type="protein sequence ID" value="WKK74600.2"/>
    <property type="molecule type" value="Genomic_DNA"/>
</dbReference>
<gene>
    <name evidence="1" type="ORF">QYS49_23230</name>
</gene>